<dbReference type="Pfam" id="PF01497">
    <property type="entry name" value="Peripla_BP_2"/>
    <property type="match status" value="1"/>
</dbReference>
<feature type="chain" id="PRO_5045490650" evidence="2">
    <location>
        <begin position="21"/>
        <end position="318"/>
    </location>
</feature>
<proteinExistence type="inferred from homology"/>
<dbReference type="SUPFAM" id="SSF53807">
    <property type="entry name" value="Helical backbone' metal receptor"/>
    <property type="match status" value="1"/>
</dbReference>
<dbReference type="PROSITE" id="PS50983">
    <property type="entry name" value="FE_B12_PBP"/>
    <property type="match status" value="1"/>
</dbReference>
<reference evidence="4 5" key="1">
    <citation type="submission" date="2023-07" db="EMBL/GenBank/DDBJ databases">
        <title>Genomic Encyclopedia of Type Strains, Phase IV (KMG-IV): sequencing the most valuable type-strain genomes for metagenomic binning, comparative biology and taxonomic classification.</title>
        <authorList>
            <person name="Goeker M."/>
        </authorList>
    </citation>
    <scope>NUCLEOTIDE SEQUENCE [LARGE SCALE GENOMIC DNA]</scope>
    <source>
        <strain evidence="4 5">DSM 105143</strain>
    </source>
</reference>
<gene>
    <name evidence="4" type="ORF">J2S23_001142</name>
</gene>
<dbReference type="InterPro" id="IPR002491">
    <property type="entry name" value="ABC_transptr_periplasmic_BD"/>
</dbReference>
<accession>A0ABT9YTZ8</accession>
<dbReference type="PANTHER" id="PTHR30535">
    <property type="entry name" value="VITAMIN B12-BINDING PROTEIN"/>
    <property type="match status" value="1"/>
</dbReference>
<dbReference type="PANTHER" id="PTHR30535:SF7">
    <property type="entry name" value="IRON(III) DICITRATE-BINDING PROTEIN"/>
    <property type="match status" value="1"/>
</dbReference>
<keyword evidence="5" id="KW-1185">Reference proteome</keyword>
<dbReference type="EMBL" id="JAUSTM010000009">
    <property type="protein sequence ID" value="MDQ0222590.1"/>
    <property type="molecule type" value="Genomic_DNA"/>
</dbReference>
<comment type="similarity">
    <text evidence="1">Belongs to the bacterial solute-binding protein 8 family.</text>
</comment>
<evidence type="ECO:0000256" key="2">
    <source>
        <dbReference type="SAM" id="SignalP"/>
    </source>
</evidence>
<evidence type="ECO:0000259" key="3">
    <source>
        <dbReference type="PROSITE" id="PS50983"/>
    </source>
</evidence>
<protein>
    <submittedName>
        <fullName evidence="4">Iron complex transport system substrate-binding protein</fullName>
    </submittedName>
</protein>
<feature type="domain" description="Fe/B12 periplasmic-binding" evidence="3">
    <location>
        <begin position="55"/>
        <end position="318"/>
    </location>
</feature>
<name>A0ABT9YTZ8_9STRE</name>
<keyword evidence="2" id="KW-0732">Signal</keyword>
<evidence type="ECO:0000313" key="4">
    <source>
        <dbReference type="EMBL" id="MDQ0222590.1"/>
    </source>
</evidence>
<comment type="caution">
    <text evidence="4">The sequence shown here is derived from an EMBL/GenBank/DDBJ whole genome shotgun (WGS) entry which is preliminary data.</text>
</comment>
<evidence type="ECO:0000313" key="5">
    <source>
        <dbReference type="Proteomes" id="UP001223079"/>
    </source>
</evidence>
<sequence>MNLKKIGITLLLLPTTYLLASCTNNKTTTTTTQEDKEIKINNYGREVTVTHIPENVITIGPNASELFVALGLEDKIIGNALDNHSRGPLPEYEKGYAKIPELTYGSPTREAVLSSGADFIYGIDWEFGEEGLNIDELNDYGITTYLNSAHTIDQVFQEIEDLGMIFDIKEEASNLIEDQSKRLERVQASIDWEPVSVLVYDSGNNGVFTASQKNFETRLIEASGGVNIFSDLTEKDWVTVSAEEVLSRNPEVIIIHDYDAQSAEEKIAELKNDPVLNQVKAVKDEAFVVISLESALPGPRTAYIVETLSKAFEKVGNN</sequence>
<dbReference type="Gene3D" id="3.40.50.1980">
    <property type="entry name" value="Nitrogenase molybdenum iron protein domain"/>
    <property type="match status" value="2"/>
</dbReference>
<dbReference type="PROSITE" id="PS51257">
    <property type="entry name" value="PROKAR_LIPOPROTEIN"/>
    <property type="match status" value="1"/>
</dbReference>
<dbReference type="RefSeq" id="WP_307121781.1">
    <property type="nucleotide sequence ID" value="NZ_JAUSTM010000009.1"/>
</dbReference>
<dbReference type="Proteomes" id="UP001223079">
    <property type="component" value="Unassembled WGS sequence"/>
</dbReference>
<dbReference type="InterPro" id="IPR050902">
    <property type="entry name" value="ABC_Transporter_SBP"/>
</dbReference>
<organism evidence="4 5">
    <name type="scientific">Streptococcus moroccensis</name>
    <dbReference type="NCBI Taxonomy" id="1451356"/>
    <lineage>
        <taxon>Bacteria</taxon>
        <taxon>Bacillati</taxon>
        <taxon>Bacillota</taxon>
        <taxon>Bacilli</taxon>
        <taxon>Lactobacillales</taxon>
        <taxon>Streptococcaceae</taxon>
        <taxon>Streptococcus</taxon>
    </lineage>
</organism>
<evidence type="ECO:0000256" key="1">
    <source>
        <dbReference type="ARBA" id="ARBA00008814"/>
    </source>
</evidence>
<feature type="signal peptide" evidence="2">
    <location>
        <begin position="1"/>
        <end position="20"/>
    </location>
</feature>